<evidence type="ECO:0000259" key="14">
    <source>
        <dbReference type="SMART" id="SM00382"/>
    </source>
</evidence>
<dbReference type="InterPro" id="IPR026983">
    <property type="entry name" value="DHC"/>
</dbReference>
<dbReference type="FunFam" id="3.20.180.20:FF:000003">
    <property type="entry name" value="Dynein heavy chain 12, axonemal"/>
    <property type="match status" value="1"/>
</dbReference>
<dbReference type="Pfam" id="PF12775">
    <property type="entry name" value="AAA_7"/>
    <property type="match status" value="1"/>
</dbReference>
<evidence type="ECO:0000256" key="4">
    <source>
        <dbReference type="ARBA" id="ARBA00022701"/>
    </source>
</evidence>
<dbReference type="Gene3D" id="1.20.140.100">
    <property type="entry name" value="Dynein heavy chain, N-terminal domain 2"/>
    <property type="match status" value="1"/>
</dbReference>
<evidence type="ECO:0000256" key="2">
    <source>
        <dbReference type="ARBA" id="ARBA00008887"/>
    </source>
</evidence>
<evidence type="ECO:0000256" key="7">
    <source>
        <dbReference type="ARBA" id="ARBA00022840"/>
    </source>
</evidence>
<evidence type="ECO:0000256" key="13">
    <source>
        <dbReference type="ARBA" id="ARBA00023273"/>
    </source>
</evidence>
<dbReference type="GO" id="GO:0051959">
    <property type="term" value="F:dynein light intermediate chain binding"/>
    <property type="evidence" value="ECO:0007669"/>
    <property type="project" value="InterPro"/>
</dbReference>
<dbReference type="InterPro" id="IPR042228">
    <property type="entry name" value="Dynein_linker_3"/>
</dbReference>
<evidence type="ECO:0000256" key="6">
    <source>
        <dbReference type="ARBA" id="ARBA00022741"/>
    </source>
</evidence>
<dbReference type="GO" id="GO:0005524">
    <property type="term" value="F:ATP binding"/>
    <property type="evidence" value="ECO:0007669"/>
    <property type="project" value="UniProtKB-KW"/>
</dbReference>
<evidence type="ECO:0000256" key="10">
    <source>
        <dbReference type="ARBA" id="ARBA00023069"/>
    </source>
</evidence>
<dbReference type="GO" id="GO:0005930">
    <property type="term" value="C:axoneme"/>
    <property type="evidence" value="ECO:0007669"/>
    <property type="project" value="UniProtKB-SubCell"/>
</dbReference>
<keyword evidence="12" id="KW-0206">Cytoskeleton</keyword>
<dbReference type="InterPro" id="IPR041466">
    <property type="entry name" value="Dynein_AAA5_ext"/>
</dbReference>
<protein>
    <recommendedName>
        <fullName evidence="14">AAA+ ATPase domain-containing protein</fullName>
    </recommendedName>
</protein>
<keyword evidence="3" id="KW-0963">Cytoplasm</keyword>
<dbReference type="Gene3D" id="1.20.58.1120">
    <property type="match status" value="1"/>
</dbReference>
<dbReference type="FunFam" id="3.40.50.300:FF:001328">
    <property type="entry name" value="Dynein heavy chain 6, axonemal"/>
    <property type="match status" value="1"/>
</dbReference>
<evidence type="ECO:0000256" key="5">
    <source>
        <dbReference type="ARBA" id="ARBA00022737"/>
    </source>
</evidence>
<dbReference type="EMBL" id="JALNTZ010000004">
    <property type="protein sequence ID" value="KAJ3654425.1"/>
    <property type="molecule type" value="Genomic_DNA"/>
</dbReference>
<evidence type="ECO:0000256" key="3">
    <source>
        <dbReference type="ARBA" id="ARBA00022490"/>
    </source>
</evidence>
<dbReference type="InterPro" id="IPR013602">
    <property type="entry name" value="Dynein_heavy_linker"/>
</dbReference>
<dbReference type="InterPro" id="IPR027417">
    <property type="entry name" value="P-loop_NTPase"/>
</dbReference>
<keyword evidence="10" id="KW-0969">Cilium</keyword>
<gene>
    <name evidence="15" type="ORF">Zmor_013614</name>
</gene>
<dbReference type="FunFam" id="1.20.58.1120:FF:000005">
    <property type="entry name" value="Dynein, axonemal, heavy chain 12"/>
    <property type="match status" value="1"/>
</dbReference>
<dbReference type="InterPro" id="IPR003593">
    <property type="entry name" value="AAA+_ATPase"/>
</dbReference>
<comment type="subcellular location">
    <subcellularLocation>
        <location evidence="1">Cytoplasm</location>
        <location evidence="1">Cytoskeleton</location>
        <location evidence="1">Cilium axoneme</location>
    </subcellularLocation>
</comment>
<dbReference type="Pfam" id="PF17852">
    <property type="entry name" value="Dynein_AAA_lid"/>
    <property type="match status" value="1"/>
</dbReference>
<evidence type="ECO:0000256" key="8">
    <source>
        <dbReference type="ARBA" id="ARBA00023017"/>
    </source>
</evidence>
<keyword evidence="4" id="KW-0493">Microtubule</keyword>
<evidence type="ECO:0000313" key="16">
    <source>
        <dbReference type="Proteomes" id="UP001168821"/>
    </source>
</evidence>
<feature type="domain" description="AAA+ ATPase" evidence="14">
    <location>
        <begin position="1280"/>
        <end position="1419"/>
    </location>
</feature>
<dbReference type="Gene3D" id="3.20.180.20">
    <property type="entry name" value="Dynein heavy chain, N-terminal domain 2"/>
    <property type="match status" value="1"/>
</dbReference>
<dbReference type="FunFam" id="1.20.920.30:FF:000002">
    <property type="entry name" value="Dynein axonemal heavy chain 3"/>
    <property type="match status" value="1"/>
</dbReference>
<sequence>MGSRGRDIERERLLKKIAEKRARLEARGDLNIKVPRLTLPSDFNIEDRNVFSLPPEILKPVIASSYPKYRRRVSEQRKKDEELKTKLKSYTELRKQREEFRTRLVDLIVNKDDDDAEVDPTVIPSADEREVLRYYYYIKYGVDTIHVAPLDTKVLNRVLALIPKKLTKWQETLNQSIEDMKTDFMIAVKKAIVDFVLQDPSFVRTLAEKESPFKKELKELVFIVKPAFRAAKAKLERDLHVINPCLAAILDIWYSRFRKLRLVNVHELKQHEGAFSLEEFKWTITRHIDACKDTLMHDYYAAVTDVFLQGNKKNLLPNPAKTKKMKSFYNSVATIMTYNLQTLCLKSLYDYIHYITDIKYSNKGFIIHLHQKINVLVFEPPFKHFTEALLDVIDFIIEAVMTIPRLECRLYLDMGEDVFLKPTIPEIIVEDYKDQIKTLLENQRIGPELRVQDFDEYMPLINGEDEERINEFLASEHTFNDYVAEILRYKHIIDEIPLVKEHVITMEMYDMERFEMIKSLVAAAEGFRDILIGRCTSDYQTLCKTLGEEYQTIADKALKPPTKTSELMDLIRYVDEVETTILPEMEDRLSIVMQYILFLADHALFSAIEMKQNNVTFLWYLRMPKVLEEHRQLVDVKMEEFQAALSVRIQKFVDDIELYAKMVDELQYNGDVDELPRYHKKATQLDNRLVQAMEKIDQFNEEEASFGFELSQYPLRKQTHDKLTPYKKLYDNAMEFLTKYELWMKSQVGTYDPEEIEQDVGQCYRNVYKLEKVFSDRPATHELATTVRVQIEEFKEHMPIIQTLGNPGMKPRHWEKVSEIVGFPIKVDEELTLEKIIDYGLDEYIEKFEAISEAATKENNLEKNLNKMKTEWQDMEFTVLSYKDTGTYILSAVDDIQVLLDDHIVKTQTMKNSPYIKPFEKEIYAWEATLQLCQEILDEWLKVQSTWMYLEPIFSSPDIQQQMPEEGRRFSAVDKIWRDIMKTVNGDNKVLSVVEIDKMLERLKKCNSLLELIQRGLNDYLEKKRLYFPRFFFLSNDELLEILSETKDPTRVQPHLKKCFEGIAKLTFTEDLDVTEMKSSEGEIVPLVDVIQTALARGQVEKWLVELETDMKKSVHKMVFESFTDYVKQNREHWVLVWPGQTVQSIAMAYWTLEVTQAITISREAMKEYLEKCNLQIGKIVDLVRGKLSTQNRITLGALVVLDVHARDVLAEIIHLNVRTVTDFKWLCHLRYYWEENNLKVSMINSSLKYGYEYLGNTTRLVVTPLTDRCYRTLFGALHLHLGGAPEGPAGTGKTETTKDLAKAVAKQCVVFNCSDGLDYIALGKFFKGLASCGAWSCFDEFNRIDLEVLSVVAQQILTIQRGINAGVEKLLFEGTQLLLDPTCAVFITMNPGYAGRTELPDNLKALFRSVAMMVPDYALISEIELYASGFLTAKPLSVKIVATYRLCSEQLSSQCHYDYGMRAVKSVLRAAGALKLRYPDEQEDILVLRSIKDVNLAKFLNQDVPLFQGITSDLFPGVILPEPDYVIMNQAVDDTCKKNNIQNTPFFLEKVQQLYEMIVVRHGLMIVGYPFGGKTTSYRILAEALGLIEERGGMDEHKAIYTIMNPKSITLGQLYGQFDPVSHEWSDGVLAVSFRQFAMSTTDDRKWLIFDGPVDAVWIENMNTVLDDNKKLCLMSGEIIQLANTTNLIFEPMDLEVASPATVSRCGMIYMEPASLGWEPLLISWLNILPPVINTDFYKTMIKTLFIRFCNPLLWLLNKGGVKEIAKTSDTNMVKATMNLFDCFMGDFLDEKYREQVSDLDIRAQIEGSFFFACIWSMGGTLDANSRPKFNMLFRALLEREFPEKIREQLGIHFEIAKPEKPYIFTIPSGETVFDYRYIKEGKGKWKLWSDDLASAPPIPRDIPVNQIIVPTVETIRNITIMQLLVQHQKAMMIIGPTGTGKSSYITEFLLKKNDTNTYKPVFISFSAQTTANQTQDIIMAKLDKRKKGVFGPPVTKKCVVFVDDVNMPLKEVYGAQPPIELLRQWFDHEMWYDRKEVVPIKLIDIQFMCAMCPPTGGGNTITPRFSRHFNHLCIDEFQESVLIHIFSKIMLWHLDTRGFSKEFDPCIQQIVLATLDMYKMARANLLPTPAKSHYLFNLRDFSRVIQGVLLSVPEAMEDLVAMKRLWVHEVLRVYYDRLVDDADRTWIVQALREITTRQLEEEFDTMFQRLATPESTTIGETELRNLLYCDFANPKADQRHYIEVLDLDQLKEIVEGYLAEFNNMTKKPMNLVLFR</sequence>
<evidence type="ECO:0000256" key="11">
    <source>
        <dbReference type="ARBA" id="ARBA00023175"/>
    </source>
</evidence>
<dbReference type="PANTHER" id="PTHR22878:SF66">
    <property type="entry name" value="DYNEIN AXONEMAL HEAVY CHAIN 7"/>
    <property type="match status" value="1"/>
</dbReference>
<dbReference type="InterPro" id="IPR035699">
    <property type="entry name" value="AAA_6"/>
</dbReference>
<dbReference type="FunFam" id="3.40.50.300:FF:000044">
    <property type="entry name" value="Dynein heavy chain 5, axonemal"/>
    <property type="match status" value="1"/>
</dbReference>
<evidence type="ECO:0000256" key="12">
    <source>
        <dbReference type="ARBA" id="ARBA00023212"/>
    </source>
</evidence>
<keyword evidence="11" id="KW-0505">Motor protein</keyword>
<dbReference type="GO" id="GO:0007018">
    <property type="term" value="P:microtubule-based movement"/>
    <property type="evidence" value="ECO:0007669"/>
    <property type="project" value="InterPro"/>
</dbReference>
<dbReference type="Gene3D" id="1.20.920.30">
    <property type="match status" value="1"/>
</dbReference>
<dbReference type="GO" id="GO:0030286">
    <property type="term" value="C:dynein complex"/>
    <property type="evidence" value="ECO:0007669"/>
    <property type="project" value="UniProtKB-KW"/>
</dbReference>
<accession>A0AA38MES4</accession>
<dbReference type="FunFam" id="1.10.8.710:FF:000004">
    <property type="entry name" value="Dynein axonemal heavy chain 6"/>
    <property type="match status" value="1"/>
</dbReference>
<dbReference type="FunFam" id="1.10.472.130:FF:000005">
    <property type="entry name" value="Dynein axonemal heavy chain 7"/>
    <property type="match status" value="1"/>
</dbReference>
<dbReference type="SUPFAM" id="SSF52540">
    <property type="entry name" value="P-loop containing nucleoside triphosphate hydrolases"/>
    <property type="match status" value="3"/>
</dbReference>
<dbReference type="GO" id="GO:0005874">
    <property type="term" value="C:microtubule"/>
    <property type="evidence" value="ECO:0007669"/>
    <property type="project" value="UniProtKB-KW"/>
</dbReference>
<organism evidence="15 16">
    <name type="scientific">Zophobas morio</name>
    <dbReference type="NCBI Taxonomy" id="2755281"/>
    <lineage>
        <taxon>Eukaryota</taxon>
        <taxon>Metazoa</taxon>
        <taxon>Ecdysozoa</taxon>
        <taxon>Arthropoda</taxon>
        <taxon>Hexapoda</taxon>
        <taxon>Insecta</taxon>
        <taxon>Pterygota</taxon>
        <taxon>Neoptera</taxon>
        <taxon>Endopterygota</taxon>
        <taxon>Coleoptera</taxon>
        <taxon>Polyphaga</taxon>
        <taxon>Cucujiformia</taxon>
        <taxon>Tenebrionidae</taxon>
        <taxon>Zophobas</taxon>
    </lineage>
</organism>
<keyword evidence="5" id="KW-0677">Repeat</keyword>
<dbReference type="Pfam" id="PF12774">
    <property type="entry name" value="AAA_6"/>
    <property type="match status" value="1"/>
</dbReference>
<comment type="caution">
    <text evidence="15">The sequence shown here is derived from an EMBL/GenBank/DDBJ whole genome shotgun (WGS) entry which is preliminary data.</text>
</comment>
<reference evidence="15" key="1">
    <citation type="journal article" date="2023" name="G3 (Bethesda)">
        <title>Whole genome assemblies of Zophobas morio and Tenebrio molitor.</title>
        <authorList>
            <person name="Kaur S."/>
            <person name="Stinson S.A."/>
            <person name="diCenzo G.C."/>
        </authorList>
    </citation>
    <scope>NUCLEOTIDE SEQUENCE</scope>
    <source>
        <strain evidence="15">QUZm001</strain>
    </source>
</reference>
<keyword evidence="13" id="KW-0966">Cell projection</keyword>
<keyword evidence="6" id="KW-0547">Nucleotide-binding</keyword>
<dbReference type="PROSITE" id="PS00978">
    <property type="entry name" value="FAD_G3PDH_2"/>
    <property type="match status" value="1"/>
</dbReference>
<keyword evidence="7" id="KW-0067">ATP-binding</keyword>
<keyword evidence="9" id="KW-0175">Coiled coil</keyword>
<dbReference type="FunFam" id="1.10.287.2620:FF:000002">
    <property type="entry name" value="Dynein heavy chain 2, axonemal"/>
    <property type="match status" value="1"/>
</dbReference>
<dbReference type="InterPro" id="IPR041589">
    <property type="entry name" value="DNAH3_AAA_lid_1"/>
</dbReference>
<evidence type="ECO:0000313" key="15">
    <source>
        <dbReference type="EMBL" id="KAJ3654425.1"/>
    </source>
</evidence>
<dbReference type="InterPro" id="IPR043157">
    <property type="entry name" value="Dynein_AAA1S"/>
</dbReference>
<dbReference type="FunFam" id="1.20.140.100:FF:000004">
    <property type="entry name" value="Dynein axonemal heavy chain 6"/>
    <property type="match status" value="1"/>
</dbReference>
<name>A0AA38MES4_9CUCU</name>
<dbReference type="Pfam" id="PF17857">
    <property type="entry name" value="AAA_lid_1"/>
    <property type="match status" value="1"/>
</dbReference>
<dbReference type="PANTHER" id="PTHR22878">
    <property type="entry name" value="DYNEIN HEAVY CHAIN 6, AXONEMAL-LIKE-RELATED"/>
    <property type="match status" value="1"/>
</dbReference>
<proteinExistence type="inferred from homology"/>
<dbReference type="Gene3D" id="1.10.472.130">
    <property type="match status" value="1"/>
</dbReference>
<feature type="domain" description="AAA+ ATPase" evidence="14">
    <location>
        <begin position="1929"/>
        <end position="2077"/>
    </location>
</feature>
<evidence type="ECO:0000256" key="1">
    <source>
        <dbReference type="ARBA" id="ARBA00004430"/>
    </source>
</evidence>
<comment type="similarity">
    <text evidence="2">Belongs to the dynein heavy chain family.</text>
</comment>
<dbReference type="Pfam" id="PF08393">
    <property type="entry name" value="DHC_N2"/>
    <property type="match status" value="1"/>
</dbReference>
<dbReference type="Gene3D" id="3.40.50.300">
    <property type="entry name" value="P-loop containing nucleotide triphosphate hydrolases"/>
    <property type="match status" value="3"/>
</dbReference>
<keyword evidence="16" id="KW-1185">Reference proteome</keyword>
<keyword evidence="8" id="KW-0243">Dynein</keyword>
<dbReference type="SMART" id="SM00382">
    <property type="entry name" value="AAA"/>
    <property type="match status" value="2"/>
</dbReference>
<dbReference type="Gene3D" id="1.10.8.710">
    <property type="match status" value="1"/>
</dbReference>
<dbReference type="Gene3D" id="1.10.287.2620">
    <property type="match status" value="1"/>
</dbReference>
<dbReference type="Proteomes" id="UP001168821">
    <property type="component" value="Unassembled WGS sequence"/>
</dbReference>
<dbReference type="GO" id="GO:0045505">
    <property type="term" value="F:dynein intermediate chain binding"/>
    <property type="evidence" value="ECO:0007669"/>
    <property type="project" value="InterPro"/>
</dbReference>
<evidence type="ECO:0000256" key="9">
    <source>
        <dbReference type="ARBA" id="ARBA00023054"/>
    </source>
</evidence>
<dbReference type="InterPro" id="IPR042222">
    <property type="entry name" value="Dynein_2_N"/>
</dbReference>